<sequence length="58" mass="6538">MGVRAEQLKTFHDLARDTAVAVFVTLAGRPMSFHDACKRETYEWEDSIEQALVAPLES</sequence>
<dbReference type="GeneID" id="19110728"/>
<gene>
    <name evidence="1" type="ORF">BAUCODRAFT_285533</name>
</gene>
<reference evidence="1 2" key="1">
    <citation type="journal article" date="2012" name="PLoS Pathog.">
        <title>Diverse lifestyles and strategies of plant pathogenesis encoded in the genomes of eighteen Dothideomycetes fungi.</title>
        <authorList>
            <person name="Ohm R.A."/>
            <person name="Feau N."/>
            <person name="Henrissat B."/>
            <person name="Schoch C.L."/>
            <person name="Horwitz B.A."/>
            <person name="Barry K.W."/>
            <person name="Condon B.J."/>
            <person name="Copeland A.C."/>
            <person name="Dhillon B."/>
            <person name="Glaser F."/>
            <person name="Hesse C.N."/>
            <person name="Kosti I."/>
            <person name="LaButti K."/>
            <person name="Lindquist E.A."/>
            <person name="Lucas S."/>
            <person name="Salamov A.A."/>
            <person name="Bradshaw R.E."/>
            <person name="Ciuffetti L."/>
            <person name="Hamelin R.C."/>
            <person name="Kema G.H.J."/>
            <person name="Lawrence C."/>
            <person name="Scott J.A."/>
            <person name="Spatafora J.W."/>
            <person name="Turgeon B.G."/>
            <person name="de Wit P.J.G.M."/>
            <person name="Zhong S."/>
            <person name="Goodwin S.B."/>
            <person name="Grigoriev I.V."/>
        </authorList>
    </citation>
    <scope>NUCLEOTIDE SEQUENCE [LARGE SCALE GENOMIC DNA]</scope>
    <source>
        <strain evidence="1 2">UAMH 10762</strain>
    </source>
</reference>
<dbReference type="Proteomes" id="UP000011761">
    <property type="component" value="Unassembled WGS sequence"/>
</dbReference>
<evidence type="ECO:0000313" key="2">
    <source>
        <dbReference type="Proteomes" id="UP000011761"/>
    </source>
</evidence>
<name>M2N071_BAUPA</name>
<dbReference type="EMBL" id="KB445562">
    <property type="protein sequence ID" value="EMC92329.1"/>
    <property type="molecule type" value="Genomic_DNA"/>
</dbReference>
<keyword evidence="2" id="KW-1185">Reference proteome</keyword>
<evidence type="ECO:0000313" key="1">
    <source>
        <dbReference type="EMBL" id="EMC92329.1"/>
    </source>
</evidence>
<protein>
    <submittedName>
        <fullName evidence="1">Uncharacterized protein</fullName>
    </submittedName>
</protein>
<organism evidence="1 2">
    <name type="scientific">Baudoinia panamericana (strain UAMH 10762)</name>
    <name type="common">Angels' share fungus</name>
    <name type="synonym">Baudoinia compniacensis (strain UAMH 10762)</name>
    <dbReference type="NCBI Taxonomy" id="717646"/>
    <lineage>
        <taxon>Eukaryota</taxon>
        <taxon>Fungi</taxon>
        <taxon>Dikarya</taxon>
        <taxon>Ascomycota</taxon>
        <taxon>Pezizomycotina</taxon>
        <taxon>Dothideomycetes</taxon>
        <taxon>Dothideomycetidae</taxon>
        <taxon>Mycosphaerellales</taxon>
        <taxon>Teratosphaeriaceae</taxon>
        <taxon>Baudoinia</taxon>
    </lineage>
</organism>
<dbReference type="KEGG" id="bcom:BAUCODRAFT_285533"/>
<dbReference type="AlphaFoldDB" id="M2N071"/>
<proteinExistence type="predicted"/>
<dbReference type="RefSeq" id="XP_007680720.1">
    <property type="nucleotide sequence ID" value="XM_007682530.1"/>
</dbReference>
<accession>M2N071</accession>
<dbReference type="HOGENOM" id="CLU_2978763_0_0_1"/>